<accession>A0A931B552</accession>
<comment type="caution">
    <text evidence="1">The sequence shown here is derived from an EMBL/GenBank/DDBJ whole genome shotgun (WGS) entry which is preliminary data.</text>
</comment>
<proteinExistence type="predicted"/>
<dbReference type="NCBIfam" id="NF042914">
    <property type="entry name" value="SAV915_dom"/>
    <property type="match status" value="1"/>
</dbReference>
<protein>
    <submittedName>
        <fullName evidence="1">Uncharacterized protein</fullName>
    </submittedName>
</protein>
<dbReference type="EMBL" id="JADPRT010000004">
    <property type="protein sequence ID" value="MBF9068847.1"/>
    <property type="molecule type" value="Genomic_DNA"/>
</dbReference>
<dbReference type="RefSeq" id="WP_196193988.1">
    <property type="nucleotide sequence ID" value="NZ_JADPRT010000004.1"/>
</dbReference>
<organism evidence="1 2">
    <name type="scientific">Streptacidiphilus fuscans</name>
    <dbReference type="NCBI Taxonomy" id="2789292"/>
    <lineage>
        <taxon>Bacteria</taxon>
        <taxon>Bacillati</taxon>
        <taxon>Actinomycetota</taxon>
        <taxon>Actinomycetes</taxon>
        <taxon>Kitasatosporales</taxon>
        <taxon>Streptomycetaceae</taxon>
        <taxon>Streptacidiphilus</taxon>
    </lineage>
</organism>
<keyword evidence="2" id="KW-1185">Reference proteome</keyword>
<evidence type="ECO:0000313" key="1">
    <source>
        <dbReference type="EMBL" id="MBF9068847.1"/>
    </source>
</evidence>
<dbReference type="InterPro" id="IPR049975">
    <property type="entry name" value="SAV_915-like_dom"/>
</dbReference>
<name>A0A931B552_9ACTN</name>
<gene>
    <name evidence="1" type="ORF">I2501_12525</name>
</gene>
<reference evidence="1" key="1">
    <citation type="submission" date="2020-11" db="EMBL/GenBank/DDBJ databases">
        <title>Isolation and identification of active actinomycetes.</title>
        <authorList>
            <person name="Yu B."/>
        </authorList>
    </citation>
    <scope>NUCLEOTIDE SEQUENCE</scope>
    <source>
        <strain evidence="1">NEAU-YB345</strain>
    </source>
</reference>
<dbReference type="Proteomes" id="UP000657385">
    <property type="component" value="Unassembled WGS sequence"/>
</dbReference>
<sequence>MVQMLCGSDPEPSERVPAGLLLIPVRSGPAGSVVRLFRTPLGERTAVGFTTRRQLAAVLGETQRCVALAEDVVRAMTEPLGVTRLVVDPQLAALPAGRLHHSASDASNASDASWAHWESSLEGSTHLRIA</sequence>
<dbReference type="AlphaFoldDB" id="A0A931B552"/>
<evidence type="ECO:0000313" key="2">
    <source>
        <dbReference type="Proteomes" id="UP000657385"/>
    </source>
</evidence>